<dbReference type="PROSITE" id="PS50090">
    <property type="entry name" value="MYB_LIKE"/>
    <property type="match status" value="1"/>
</dbReference>
<gene>
    <name evidence="3" type="ORF">DY000_02011113</name>
</gene>
<dbReference type="PANTHER" id="PTHR47863">
    <property type="entry name" value="RING/FYVE/PHD ZINC FINGER SUPERFAMILY PROTEIN"/>
    <property type="match status" value="1"/>
</dbReference>
<dbReference type="InterPro" id="IPR001005">
    <property type="entry name" value="SANT/Myb"/>
</dbReference>
<feature type="region of interest" description="Disordered" evidence="1">
    <location>
        <begin position="1"/>
        <end position="41"/>
    </location>
</feature>
<reference evidence="3 4" key="1">
    <citation type="journal article" date="2020" name="BMC Genomics">
        <title>Intraspecific diversification of the crop wild relative Brassica cretica Lam. using demographic model selection.</title>
        <authorList>
            <person name="Kioukis A."/>
            <person name="Michalopoulou V.A."/>
            <person name="Briers L."/>
            <person name="Pirintsos S."/>
            <person name="Studholme D.J."/>
            <person name="Pavlidis P."/>
            <person name="Sarris P.F."/>
        </authorList>
    </citation>
    <scope>NUCLEOTIDE SEQUENCE [LARGE SCALE GENOMIC DNA]</scope>
    <source>
        <strain evidence="4">cv. PFS-1207/04</strain>
    </source>
</reference>
<dbReference type="CDD" id="cd11660">
    <property type="entry name" value="SANT_TRF"/>
    <property type="match status" value="1"/>
</dbReference>
<feature type="compositionally biased region" description="Basic and acidic residues" evidence="1">
    <location>
        <begin position="222"/>
        <end position="235"/>
    </location>
</feature>
<feature type="compositionally biased region" description="Polar residues" evidence="1">
    <location>
        <begin position="310"/>
        <end position="320"/>
    </location>
</feature>
<dbReference type="SMART" id="SM00717">
    <property type="entry name" value="SANT"/>
    <property type="match status" value="1"/>
</dbReference>
<evidence type="ECO:0000259" key="2">
    <source>
        <dbReference type="PROSITE" id="PS50090"/>
    </source>
</evidence>
<feature type="compositionally biased region" description="Basic and acidic residues" evidence="1">
    <location>
        <begin position="198"/>
        <end position="211"/>
    </location>
</feature>
<feature type="compositionally biased region" description="Basic and acidic residues" evidence="1">
    <location>
        <begin position="162"/>
        <end position="174"/>
    </location>
</feature>
<evidence type="ECO:0000256" key="1">
    <source>
        <dbReference type="SAM" id="MobiDB-lite"/>
    </source>
</evidence>
<feature type="compositionally biased region" description="Basic and acidic residues" evidence="1">
    <location>
        <begin position="256"/>
        <end position="272"/>
    </location>
</feature>
<keyword evidence="4" id="KW-1185">Reference proteome</keyword>
<dbReference type="InterPro" id="IPR009057">
    <property type="entry name" value="Homeodomain-like_sf"/>
</dbReference>
<dbReference type="SUPFAM" id="SSF46689">
    <property type="entry name" value="Homeodomain-like"/>
    <property type="match status" value="1"/>
</dbReference>
<evidence type="ECO:0000313" key="4">
    <source>
        <dbReference type="Proteomes" id="UP000266723"/>
    </source>
</evidence>
<protein>
    <recommendedName>
        <fullName evidence="2">Myb-like domain-containing protein</fullName>
    </recommendedName>
</protein>
<accession>A0ABQ7CRQ7</accession>
<comment type="caution">
    <text evidence="3">The sequence shown here is derived from an EMBL/GenBank/DDBJ whole genome shotgun (WGS) entry which is preliminary data.</text>
</comment>
<dbReference type="Gene3D" id="1.10.246.220">
    <property type="match status" value="1"/>
</dbReference>
<dbReference type="CDD" id="cd15489">
    <property type="entry name" value="PHD_SF"/>
    <property type="match status" value="1"/>
</dbReference>
<organism evidence="3 4">
    <name type="scientific">Brassica cretica</name>
    <name type="common">Mustard</name>
    <dbReference type="NCBI Taxonomy" id="69181"/>
    <lineage>
        <taxon>Eukaryota</taxon>
        <taxon>Viridiplantae</taxon>
        <taxon>Streptophyta</taxon>
        <taxon>Embryophyta</taxon>
        <taxon>Tracheophyta</taxon>
        <taxon>Spermatophyta</taxon>
        <taxon>Magnoliopsida</taxon>
        <taxon>eudicotyledons</taxon>
        <taxon>Gunneridae</taxon>
        <taxon>Pentapetalae</taxon>
        <taxon>rosids</taxon>
        <taxon>malvids</taxon>
        <taxon>Brassicales</taxon>
        <taxon>Brassicaceae</taxon>
        <taxon>Brassiceae</taxon>
        <taxon>Brassica</taxon>
    </lineage>
</organism>
<dbReference type="PANTHER" id="PTHR47863:SF2">
    <property type="entry name" value="MYB-LIKE DOMAIN-CONTAINING PROTEIN"/>
    <property type="match status" value="1"/>
</dbReference>
<sequence>MTRSKSLPIRSSRKSLDPYHPSPASLPEEANQGVSNKRYPPQIEIGDDDVEIVTDAFDGRDKKRHCVGTSEPLNLEACIVCETSDELVYRCCGADCLLWFHQECLNAEFGSGGGGGEDPANPFCPYCWFQILAVESIRLKEKAVGAEMAVFKYILDEEMRSRGEVDERVPKGQEDSMDATDIVSDQEVEGEKVAYSSKVDEKDSDESRGEDMPLVEETDQSEGEKENFEVRTDKVVDEEERVVTENFQDAEDDETAGDKTKGNTCAGKERDVSPFLSMQESFSGKEQDQVQQSEKRRRKRRLILNAFDSDVSSNGSTNEPNGEDAAEQMTSLTLVVTSPLGMTKNHQREDSRTTKVDNSKTVRDIPIFKMDQQKRRLLWTPEEEYMLKVGVEKFSAEAKKNIPWRKILEMGQKVFHETRTPSDLKDKWRNMTGARLKNRQDSTTVPGHVTDNW</sequence>
<feature type="domain" description="Myb-like" evidence="2">
    <location>
        <begin position="371"/>
        <end position="432"/>
    </location>
</feature>
<proteinExistence type="predicted"/>
<dbReference type="EMBL" id="QGKV02000759">
    <property type="protein sequence ID" value="KAF3561845.1"/>
    <property type="molecule type" value="Genomic_DNA"/>
</dbReference>
<feature type="region of interest" description="Disordered" evidence="1">
    <location>
        <begin position="162"/>
        <end position="326"/>
    </location>
</feature>
<dbReference type="Proteomes" id="UP000266723">
    <property type="component" value="Unassembled WGS sequence"/>
</dbReference>
<name>A0ABQ7CRQ7_BRACR</name>
<evidence type="ECO:0000313" key="3">
    <source>
        <dbReference type="EMBL" id="KAF3561845.1"/>
    </source>
</evidence>